<sequence length="107" mass="11579">MGDVVHLGRNQRPPVTTIGEPMLTEHNARLEFDRTDIEDFGDELIEALQAYHPAVSLSPLGRAQADVTFLAHDIPHAADMAVAIASEVAGASLVALEVMSTEDFDRL</sequence>
<organism evidence="1 2">
    <name type="scientific">Actinotalea fermentans</name>
    <dbReference type="NCBI Taxonomy" id="43671"/>
    <lineage>
        <taxon>Bacteria</taxon>
        <taxon>Bacillati</taxon>
        <taxon>Actinomycetota</taxon>
        <taxon>Actinomycetes</taxon>
        <taxon>Micrococcales</taxon>
        <taxon>Cellulomonadaceae</taxon>
        <taxon>Actinotalea</taxon>
    </lineage>
</organism>
<name>A0A511YUY0_9CELL</name>
<protein>
    <submittedName>
        <fullName evidence="1">Uncharacterized protein</fullName>
    </submittedName>
</protein>
<keyword evidence="2" id="KW-1185">Reference proteome</keyword>
<dbReference type="EMBL" id="BJYK01000001">
    <property type="protein sequence ID" value="GEN79001.1"/>
    <property type="molecule type" value="Genomic_DNA"/>
</dbReference>
<dbReference type="OrthoDB" id="4463966at2"/>
<gene>
    <name evidence="1" type="ORF">AFE02nite_07350</name>
</gene>
<reference evidence="1 2" key="1">
    <citation type="submission" date="2019-07" db="EMBL/GenBank/DDBJ databases">
        <title>Whole genome shotgun sequence of Actinotalea fermentans NBRC 105374.</title>
        <authorList>
            <person name="Hosoyama A."/>
            <person name="Uohara A."/>
            <person name="Ohji S."/>
            <person name="Ichikawa N."/>
        </authorList>
    </citation>
    <scope>NUCLEOTIDE SEQUENCE [LARGE SCALE GENOMIC DNA]</scope>
    <source>
        <strain evidence="1 2">NBRC 105374</strain>
    </source>
</reference>
<comment type="caution">
    <text evidence="1">The sequence shown here is derived from an EMBL/GenBank/DDBJ whole genome shotgun (WGS) entry which is preliminary data.</text>
</comment>
<evidence type="ECO:0000313" key="1">
    <source>
        <dbReference type="EMBL" id="GEN79001.1"/>
    </source>
</evidence>
<accession>A0A511YUY0</accession>
<dbReference type="Proteomes" id="UP000321484">
    <property type="component" value="Unassembled WGS sequence"/>
</dbReference>
<evidence type="ECO:0000313" key="2">
    <source>
        <dbReference type="Proteomes" id="UP000321484"/>
    </source>
</evidence>
<dbReference type="RefSeq" id="WP_146819094.1">
    <property type="nucleotide sequence ID" value="NZ_BJYK01000001.1"/>
</dbReference>
<dbReference type="AlphaFoldDB" id="A0A511YUY0"/>
<proteinExistence type="predicted"/>